<dbReference type="AlphaFoldDB" id="A0A0B5DVN0"/>
<evidence type="ECO:0000313" key="4">
    <source>
        <dbReference type="Proteomes" id="UP000031521"/>
    </source>
</evidence>
<sequence>MSRLSVILLLLIVLPSIARAAETIRIASGEHADFSRLVMQFPETVEWVVGRTGHGYVFQVAQEEFEFDVGEVFARIPRTRISEVTPKGDGLVIETAEGFHADAFELRAGRIVIDIKDGPPPPGSPYERPLPDGDDGGGTDPVPTALSPEEPDAPSPQPLLTGGSGHSSLGGPDGAGSDLVGTDPPDFPLLFDKASPAQSLSGERSAGLALPDDDQQERADRLERQLVEQIGRAVAQGLLDADVSATEDALEAASSHRQDDPPSRPDRRPMPVDPPPPEPQEPESHVRIQTSVDEAQGRSAPAVSTDRNGTSCIPDEAVDIASWGDPPENGLKLSEFRSRLIGEFDTPDPEAVERLARYYLFLTFGAEAKSVLRNFDVPIHNRDILLAMAEIMDQGESTLSRRLGGQFRCAGMVAFWSVMSKEPLNSWESYNQEAVQSTFSALPGHIRRHLGPTLSERFLRIGDEASAEFIQEATLRSGGDHRDAFDLLEAEFQLAEGRKAQAQQSFERVVAGDGPKSAEALIRLIETRSRLGEPIDGRDAEHAEALTVEHRGSAMEHGLRRAAILARSGSGDADIALRAALALPAEDAKAEDERDALISSALLQLAATKPDGVFLRIVSPELDRLADAGLSDPARLKTAERLVSLGFDREALRLMSGYGGQESGAAPLVMAQAFLGIGEFEAAERYASRADTPDASEIRAFALSALGRAQEAADAFPADISGQWADAFALLAEDWPRLRQTGSADLSTLADAVQHAAKVETPLPTLSEAQTLLDRSREVRQALSAVLQQP</sequence>
<keyword evidence="4" id="KW-1185">Reference proteome</keyword>
<dbReference type="EMBL" id="CP004393">
    <property type="protein sequence ID" value="AJE44821.1"/>
    <property type="molecule type" value="Genomic_DNA"/>
</dbReference>
<organism evidence="3 4">
    <name type="scientific">Celeribacter indicus</name>
    <dbReference type="NCBI Taxonomy" id="1208324"/>
    <lineage>
        <taxon>Bacteria</taxon>
        <taxon>Pseudomonadati</taxon>
        <taxon>Pseudomonadota</taxon>
        <taxon>Alphaproteobacteria</taxon>
        <taxon>Rhodobacterales</taxon>
        <taxon>Roseobacteraceae</taxon>
        <taxon>Celeribacter</taxon>
    </lineage>
</organism>
<evidence type="ECO:0000256" key="2">
    <source>
        <dbReference type="SAM" id="SignalP"/>
    </source>
</evidence>
<feature type="compositionally biased region" description="Basic and acidic residues" evidence="1">
    <location>
        <begin position="254"/>
        <end position="270"/>
    </location>
</feature>
<evidence type="ECO:0000313" key="3">
    <source>
        <dbReference type="EMBL" id="AJE44821.1"/>
    </source>
</evidence>
<evidence type="ECO:0008006" key="5">
    <source>
        <dbReference type="Google" id="ProtNLM"/>
    </source>
</evidence>
<feature type="chain" id="PRO_5002115508" description="Secreted protein" evidence="2">
    <location>
        <begin position="21"/>
        <end position="790"/>
    </location>
</feature>
<keyword evidence="2" id="KW-0732">Signal</keyword>
<gene>
    <name evidence="3" type="ORF">P73_0106</name>
</gene>
<dbReference type="HOGENOM" id="CLU_022071_0_0_5"/>
<feature type="region of interest" description="Disordered" evidence="1">
    <location>
        <begin position="245"/>
        <end position="285"/>
    </location>
</feature>
<proteinExistence type="predicted"/>
<reference evidence="3 4" key="1">
    <citation type="journal article" date="2014" name="Int. J. Syst. Evol. Microbiol.">
        <title>Celeribacter indicus sp. nov., a polycyclic aromatic hydrocarbon-degrading bacterium from deep-sea sediment and reclassification of Huaishuia halophila as Celeribacter halophilus comb. nov.</title>
        <authorList>
            <person name="Lai Q."/>
            <person name="Cao J."/>
            <person name="Yuan J."/>
            <person name="Li F."/>
            <person name="Shao Z."/>
        </authorList>
    </citation>
    <scope>NUCLEOTIDE SEQUENCE [LARGE SCALE GENOMIC DNA]</scope>
    <source>
        <strain evidence="3">P73</strain>
    </source>
</reference>
<protein>
    <recommendedName>
        <fullName evidence="5">Secreted protein</fullName>
    </recommendedName>
</protein>
<feature type="signal peptide" evidence="2">
    <location>
        <begin position="1"/>
        <end position="20"/>
    </location>
</feature>
<dbReference type="RefSeq" id="WP_043867998.1">
    <property type="nucleotide sequence ID" value="NZ_CP004393.1"/>
</dbReference>
<accession>A0A0B5DVN0</accession>
<dbReference type="Proteomes" id="UP000031521">
    <property type="component" value="Chromosome"/>
</dbReference>
<feature type="region of interest" description="Disordered" evidence="1">
    <location>
        <begin position="114"/>
        <end position="223"/>
    </location>
</feature>
<dbReference type="STRING" id="1208324.P73_0106"/>
<evidence type="ECO:0000256" key="1">
    <source>
        <dbReference type="SAM" id="MobiDB-lite"/>
    </source>
</evidence>
<dbReference type="OrthoDB" id="7847197at2"/>
<name>A0A0B5DVN0_9RHOB</name>
<dbReference type="KEGG" id="cid:P73_0106"/>